<keyword evidence="4" id="KW-1185">Reference proteome</keyword>
<reference evidence="3" key="2">
    <citation type="submission" date="2023-06" db="EMBL/GenBank/DDBJ databases">
        <authorList>
            <person name="Ma L."/>
            <person name="Liu K.-W."/>
            <person name="Li Z."/>
            <person name="Hsiao Y.-Y."/>
            <person name="Qi Y."/>
            <person name="Fu T."/>
            <person name="Tang G."/>
            <person name="Zhang D."/>
            <person name="Sun W.-H."/>
            <person name="Liu D.-K."/>
            <person name="Li Y."/>
            <person name="Chen G.-Z."/>
            <person name="Liu X.-D."/>
            <person name="Liao X.-Y."/>
            <person name="Jiang Y.-T."/>
            <person name="Yu X."/>
            <person name="Hao Y."/>
            <person name="Huang J."/>
            <person name="Zhao X.-W."/>
            <person name="Ke S."/>
            <person name="Chen Y.-Y."/>
            <person name="Wu W.-L."/>
            <person name="Hsu J.-L."/>
            <person name="Lin Y.-F."/>
            <person name="Huang M.-D."/>
            <person name="Li C.-Y."/>
            <person name="Huang L."/>
            <person name="Wang Z.-W."/>
            <person name="Zhao X."/>
            <person name="Zhong W.-Y."/>
            <person name="Peng D.-H."/>
            <person name="Ahmad S."/>
            <person name="Lan S."/>
            <person name="Zhang J.-S."/>
            <person name="Tsai W.-C."/>
            <person name="Van De Peer Y."/>
            <person name="Liu Z.-J."/>
        </authorList>
    </citation>
    <scope>NUCLEOTIDE SEQUENCE</scope>
    <source>
        <strain evidence="3">CP</strain>
        <tissue evidence="3">Leaves</tissue>
    </source>
</reference>
<evidence type="ECO:0000313" key="4">
    <source>
        <dbReference type="Proteomes" id="UP001180020"/>
    </source>
</evidence>
<protein>
    <submittedName>
        <fullName evidence="3">Uncharacterized protein</fullName>
    </submittedName>
</protein>
<dbReference type="AlphaFoldDB" id="A0AAV9CG80"/>
<evidence type="ECO:0000256" key="2">
    <source>
        <dbReference type="SAM" id="MobiDB-lite"/>
    </source>
</evidence>
<evidence type="ECO:0000256" key="1">
    <source>
        <dbReference type="SAM" id="Coils"/>
    </source>
</evidence>
<accession>A0AAV9CG80</accession>
<name>A0AAV9CG80_ACOCL</name>
<feature type="compositionally biased region" description="Pro residues" evidence="2">
    <location>
        <begin position="32"/>
        <end position="54"/>
    </location>
</feature>
<dbReference type="PANTHER" id="PTHR38394:SF1">
    <property type="entry name" value="NEUROFILAMENT LIGHT PROTEIN"/>
    <property type="match status" value="1"/>
</dbReference>
<comment type="caution">
    <text evidence="3">The sequence shown here is derived from an EMBL/GenBank/DDBJ whole genome shotgun (WGS) entry which is preliminary data.</text>
</comment>
<feature type="coiled-coil region" evidence="1">
    <location>
        <begin position="412"/>
        <end position="456"/>
    </location>
</feature>
<feature type="region of interest" description="Disordered" evidence="2">
    <location>
        <begin position="1"/>
        <end position="147"/>
    </location>
</feature>
<evidence type="ECO:0000313" key="3">
    <source>
        <dbReference type="EMBL" id="KAK1287268.1"/>
    </source>
</evidence>
<keyword evidence="1" id="KW-0175">Coiled coil</keyword>
<dbReference type="EMBL" id="JAUJYO010000019">
    <property type="protein sequence ID" value="KAK1287268.1"/>
    <property type="molecule type" value="Genomic_DNA"/>
</dbReference>
<dbReference type="Proteomes" id="UP001180020">
    <property type="component" value="Unassembled WGS sequence"/>
</dbReference>
<feature type="coiled-coil region" evidence="1">
    <location>
        <begin position="707"/>
        <end position="737"/>
    </location>
</feature>
<reference evidence="3" key="1">
    <citation type="journal article" date="2023" name="Nat. Commun.">
        <title>Diploid and tetraploid genomes of Acorus and the evolution of monocots.</title>
        <authorList>
            <person name="Ma L."/>
            <person name="Liu K.W."/>
            <person name="Li Z."/>
            <person name="Hsiao Y.Y."/>
            <person name="Qi Y."/>
            <person name="Fu T."/>
            <person name="Tang G.D."/>
            <person name="Zhang D."/>
            <person name="Sun W.H."/>
            <person name="Liu D.K."/>
            <person name="Li Y."/>
            <person name="Chen G.Z."/>
            <person name="Liu X.D."/>
            <person name="Liao X.Y."/>
            <person name="Jiang Y.T."/>
            <person name="Yu X."/>
            <person name="Hao Y."/>
            <person name="Huang J."/>
            <person name="Zhao X.W."/>
            <person name="Ke S."/>
            <person name="Chen Y.Y."/>
            <person name="Wu W.L."/>
            <person name="Hsu J.L."/>
            <person name="Lin Y.F."/>
            <person name="Huang M.D."/>
            <person name="Li C.Y."/>
            <person name="Huang L."/>
            <person name="Wang Z.W."/>
            <person name="Zhao X."/>
            <person name="Zhong W.Y."/>
            <person name="Peng D.H."/>
            <person name="Ahmad S."/>
            <person name="Lan S."/>
            <person name="Zhang J.S."/>
            <person name="Tsai W.C."/>
            <person name="Van de Peer Y."/>
            <person name="Liu Z.J."/>
        </authorList>
    </citation>
    <scope>NUCLEOTIDE SEQUENCE</scope>
    <source>
        <strain evidence="3">CP</strain>
    </source>
</reference>
<gene>
    <name evidence="3" type="ORF">QJS10_CPB19g01329</name>
</gene>
<feature type="coiled-coil region" evidence="1">
    <location>
        <begin position="271"/>
        <end position="310"/>
    </location>
</feature>
<feature type="compositionally biased region" description="Low complexity" evidence="2">
    <location>
        <begin position="83"/>
        <end position="94"/>
    </location>
</feature>
<organism evidence="3 4">
    <name type="scientific">Acorus calamus</name>
    <name type="common">Sweet flag</name>
    <dbReference type="NCBI Taxonomy" id="4465"/>
    <lineage>
        <taxon>Eukaryota</taxon>
        <taxon>Viridiplantae</taxon>
        <taxon>Streptophyta</taxon>
        <taxon>Embryophyta</taxon>
        <taxon>Tracheophyta</taxon>
        <taxon>Spermatophyta</taxon>
        <taxon>Magnoliopsida</taxon>
        <taxon>Liliopsida</taxon>
        <taxon>Acoraceae</taxon>
        <taxon>Acorus</taxon>
    </lineage>
</organism>
<feature type="coiled-coil region" evidence="1">
    <location>
        <begin position="623"/>
        <end position="678"/>
    </location>
</feature>
<proteinExistence type="predicted"/>
<dbReference type="PANTHER" id="PTHR38394">
    <property type="entry name" value="NEUROFILAMENT LIGHT PROTEIN"/>
    <property type="match status" value="1"/>
</dbReference>
<sequence length="769" mass="84732">MAAEVGGGGDDDMASLFEGMVLFDSSVISDDPSPPPPTPPPPVSHPSEPSPPSPSVHSKPLDENLFSDLTLIDPLQSIPLEPPRSSVESPRSSLGVDTPPSPSPTIVSTASISRQSSSLRKKKRAVRIGYAREDPIHSDSPTPSKSDLEVVLHMASKPEIDVPISSNSDLEVLPMASKPEIDVPVSSKSDLPEEVDRLSVSEEVVTASGEANEREEVIGSIEEKLELIRARISEKLDRVRKIAASVFEERKETGRRRRRIAEELGAASASHVELERELEEACEAEDFERAERVSEKLAVAEADKERLLSALRDAEVGCDAVEARMLEVLESQIAAEEEDVSLLHQFAKDAADDADLVLKNAEEVSLKEMDEWESSTEALEIRKVELDIQSHLINEVRSGLKSSIALLVSDDIKEKEALCRKQEVLKEELDELLALVRLKEAEVAENETRISEVEERIDSVGSEFQNAHSTIDMKCSELQSALSLIELEGEALALKKREVDEFLSLAEQKSHKLRELASVSSDEARTCQDLVGLRKSLVSSILKLREDKVRLAKMEEKFSEDIQVLRQQVSTARVSLQELSSTKSSIQQEITSFKQRISFIDKRGPELEAEKKVAAAARNFKEAGRIAAEAKALSTERENLQNKKEVATLELGRVEEEIKETVNKIEESENMILLKEREAAKTGFERLQLVAAAAMSERSAAVELGEIKEADALLKEAESAESEARKLQETYGLESDELTKAPEQYISIALVTNLAGKHLADVADSFHLS</sequence>
<feature type="compositionally biased region" description="Low complexity" evidence="2">
    <location>
        <begin position="104"/>
        <end position="118"/>
    </location>
</feature>